<name>A0A6N2TYT8_9FIRM</name>
<dbReference type="EMBL" id="CACRST010000017">
    <property type="protein sequence ID" value="VYT10447.1"/>
    <property type="molecule type" value="Genomic_DNA"/>
</dbReference>
<dbReference type="PANTHER" id="PTHR48090">
    <property type="entry name" value="UNDECAPRENYL-PHOSPHATE 4-DEOXY-4-FORMAMIDO-L-ARABINOSE TRANSFERASE-RELATED"/>
    <property type="match status" value="1"/>
</dbReference>
<evidence type="ECO:0000256" key="1">
    <source>
        <dbReference type="ARBA" id="ARBA00004141"/>
    </source>
</evidence>
<feature type="transmembrane region" description="Helical" evidence="7">
    <location>
        <begin position="264"/>
        <end position="286"/>
    </location>
</feature>
<dbReference type="PANTHER" id="PTHR48090:SF1">
    <property type="entry name" value="PROPHAGE BACTOPRENOL GLUCOSYL TRANSFERASE HOMOLOG"/>
    <property type="match status" value="1"/>
</dbReference>
<dbReference type="GO" id="GO:0016757">
    <property type="term" value="F:glycosyltransferase activity"/>
    <property type="evidence" value="ECO:0007669"/>
    <property type="project" value="UniProtKB-KW"/>
</dbReference>
<dbReference type="InterPro" id="IPR001173">
    <property type="entry name" value="Glyco_trans_2-like"/>
</dbReference>
<gene>
    <name evidence="9" type="ORF">BGLFYP119_01815</name>
</gene>
<comment type="subcellular location">
    <subcellularLocation>
        <location evidence="1">Membrane</location>
        <topology evidence="1">Multi-pass membrane protein</topology>
    </subcellularLocation>
</comment>
<evidence type="ECO:0000259" key="8">
    <source>
        <dbReference type="Pfam" id="PF00535"/>
    </source>
</evidence>
<accession>A0A6N2TYT8</accession>
<dbReference type="AlphaFoldDB" id="A0A6N2TYT8"/>
<protein>
    <recommendedName>
        <fullName evidence="8">Glycosyltransferase 2-like domain-containing protein</fullName>
    </recommendedName>
</protein>
<dbReference type="CDD" id="cd04187">
    <property type="entry name" value="DPM1_like_bac"/>
    <property type="match status" value="1"/>
</dbReference>
<dbReference type="InterPro" id="IPR050256">
    <property type="entry name" value="Glycosyltransferase_2"/>
</dbReference>
<keyword evidence="2" id="KW-0328">Glycosyltransferase</keyword>
<feature type="transmembrane region" description="Helical" evidence="7">
    <location>
        <begin position="228"/>
        <end position="252"/>
    </location>
</feature>
<proteinExistence type="predicted"/>
<evidence type="ECO:0000313" key="9">
    <source>
        <dbReference type="EMBL" id="VYT10447.1"/>
    </source>
</evidence>
<feature type="domain" description="Glycosyltransferase 2-like" evidence="8">
    <location>
        <begin position="5"/>
        <end position="166"/>
    </location>
</feature>
<dbReference type="SUPFAM" id="SSF53448">
    <property type="entry name" value="Nucleotide-diphospho-sugar transferases"/>
    <property type="match status" value="1"/>
</dbReference>
<dbReference type="GO" id="GO:0005886">
    <property type="term" value="C:plasma membrane"/>
    <property type="evidence" value="ECO:0007669"/>
    <property type="project" value="TreeGrafter"/>
</dbReference>
<evidence type="ECO:0000256" key="5">
    <source>
        <dbReference type="ARBA" id="ARBA00022989"/>
    </source>
</evidence>
<dbReference type="Gene3D" id="3.90.550.10">
    <property type="entry name" value="Spore Coat Polysaccharide Biosynthesis Protein SpsA, Chain A"/>
    <property type="match status" value="1"/>
</dbReference>
<evidence type="ECO:0000256" key="7">
    <source>
        <dbReference type="SAM" id="Phobius"/>
    </source>
</evidence>
<dbReference type="InterPro" id="IPR029044">
    <property type="entry name" value="Nucleotide-diphossugar_trans"/>
</dbReference>
<keyword evidence="6 7" id="KW-0472">Membrane</keyword>
<dbReference type="Pfam" id="PF00535">
    <property type="entry name" value="Glycos_transf_2"/>
    <property type="match status" value="1"/>
</dbReference>
<keyword evidence="4 7" id="KW-0812">Transmembrane</keyword>
<organism evidence="9">
    <name type="scientific">Blautia glucerasea</name>
    <dbReference type="NCBI Taxonomy" id="536633"/>
    <lineage>
        <taxon>Bacteria</taxon>
        <taxon>Bacillati</taxon>
        <taxon>Bacillota</taxon>
        <taxon>Clostridia</taxon>
        <taxon>Lachnospirales</taxon>
        <taxon>Lachnospiraceae</taxon>
        <taxon>Blautia</taxon>
    </lineage>
</organism>
<sequence>MSVLSVVLPAYNEELMIAKTCSTLKQVLTEAGISYELILVNDGSRDRTWEEIEKAGKKDPYILGVHFSRNFGKEAAVFAGLAQASGDAVAVMDCDLQHPPQTLVEMYHLWEQGYEVIEGVKTSRGKESAIHKKCAGFFYGIMSKATKVDMQNASDFKMMDRKAVDSILSLPERNMFFRATSSWVGFQTTSVEFEVQEREAGESKWSTWSLVKYAFTNIVAFTTVPLQFVTVGGGVCFLLSLCLIIYSLVQYFTGHAIEGYTTTIMVLLLIGSAIMLSLGVIGYYIAKIYEEVKRRPRYIISRIIKGGEDASDTTRHDSV</sequence>
<keyword evidence="5 7" id="KW-1133">Transmembrane helix</keyword>
<dbReference type="RefSeq" id="WP_156354149.1">
    <property type="nucleotide sequence ID" value="NZ_CACRST010000017.1"/>
</dbReference>
<evidence type="ECO:0000256" key="6">
    <source>
        <dbReference type="ARBA" id="ARBA00023136"/>
    </source>
</evidence>
<keyword evidence="3" id="KW-0808">Transferase</keyword>
<reference evidence="9" key="1">
    <citation type="submission" date="2019-11" db="EMBL/GenBank/DDBJ databases">
        <authorList>
            <person name="Feng L."/>
        </authorList>
    </citation>
    <scope>NUCLEOTIDE SEQUENCE</scope>
    <source>
        <strain evidence="9">BgluceraseaLFYP119</strain>
    </source>
</reference>
<evidence type="ECO:0000256" key="2">
    <source>
        <dbReference type="ARBA" id="ARBA00022676"/>
    </source>
</evidence>
<evidence type="ECO:0000256" key="3">
    <source>
        <dbReference type="ARBA" id="ARBA00022679"/>
    </source>
</evidence>
<evidence type="ECO:0000256" key="4">
    <source>
        <dbReference type="ARBA" id="ARBA00022692"/>
    </source>
</evidence>